<name>A0ABN4V143_9BACT</name>
<sequence length="60" mass="6828">MYGKHVQDVEQNVRIMKSIVTSVAGLFTTNLNYDDHWDFWRELAEDTLGVDLDGISGARV</sequence>
<evidence type="ECO:0000313" key="1">
    <source>
        <dbReference type="EMBL" id="APT74932.1"/>
    </source>
</evidence>
<reference evidence="1 2" key="1">
    <citation type="submission" date="2014-02" db="EMBL/GenBank/DDBJ databases">
        <title>Diversity of Thermotogales isolates from hydrothermal vents.</title>
        <authorList>
            <person name="Haverkamp T.H.A."/>
            <person name="Lossouarn J."/>
            <person name="Geslin C."/>
            <person name="Nesbo C.L."/>
        </authorList>
    </citation>
    <scope>NUCLEOTIDE SEQUENCE [LARGE SCALE GENOMIC DNA]</scope>
    <source>
        <strain evidence="1 2">431</strain>
    </source>
</reference>
<accession>A0ABN4V143</accession>
<evidence type="ECO:0000313" key="2">
    <source>
        <dbReference type="Proteomes" id="UP000185490"/>
    </source>
</evidence>
<dbReference type="RefSeq" id="WP_012057858.1">
    <property type="nucleotide sequence ID" value="NZ_CP007389.1"/>
</dbReference>
<gene>
    <name evidence="1" type="ORF">BW47_08765</name>
</gene>
<proteinExistence type="predicted"/>
<organism evidence="1 2">
    <name type="scientific">Thermosipho melanesiensis</name>
    <dbReference type="NCBI Taxonomy" id="46541"/>
    <lineage>
        <taxon>Bacteria</taxon>
        <taxon>Thermotogati</taxon>
        <taxon>Thermotogota</taxon>
        <taxon>Thermotogae</taxon>
        <taxon>Thermotogales</taxon>
        <taxon>Fervidobacteriaceae</taxon>
        <taxon>Thermosipho</taxon>
    </lineage>
</organism>
<dbReference type="Proteomes" id="UP000185490">
    <property type="component" value="Chromosome"/>
</dbReference>
<dbReference type="EMBL" id="CP007389">
    <property type="protein sequence ID" value="APT74932.1"/>
    <property type="molecule type" value="Genomic_DNA"/>
</dbReference>
<keyword evidence="2" id="KW-1185">Reference proteome</keyword>
<protein>
    <submittedName>
        <fullName evidence="1">Uncharacterized protein</fullName>
    </submittedName>
</protein>